<gene>
    <name evidence="13" type="ORF">DCF17_08675</name>
</gene>
<dbReference type="Proteomes" id="UP000249081">
    <property type="component" value="Unassembled WGS sequence"/>
</dbReference>
<keyword evidence="4 11" id="KW-0375">Hydrogen ion transport</keyword>
<dbReference type="PROSITE" id="PS51257">
    <property type="entry name" value="PROKAR_LIPOPROTEIN"/>
    <property type="match status" value="1"/>
</dbReference>
<feature type="compositionally biased region" description="Polar residues" evidence="12">
    <location>
        <begin position="42"/>
        <end position="57"/>
    </location>
</feature>
<comment type="caution">
    <text evidence="13">The sequence shown here is derived from an EMBL/GenBank/DDBJ whole genome shotgun (WGS) entry which is preliminary data.</text>
</comment>
<comment type="similarity">
    <text evidence="11">Belongs to the ATPase B chain family.</text>
</comment>
<comment type="function">
    <text evidence="9">F(1)F(0) ATP synthase produces ATP from ADP in the presence of a proton or sodium gradient. F-type ATPases consist of two structural domains, F(1) containing the extramembraneous catalytic core and F(0) containing the membrane proton channel, linked together by a central stalk and a peripheral stalk. During catalysis, ATP synthesis in the catalytic domain of F(1) is coupled via a rotary mechanism of the central stalk subunits to proton translocation.</text>
</comment>
<evidence type="ECO:0000256" key="2">
    <source>
        <dbReference type="ARBA" id="ARBA00022547"/>
    </source>
</evidence>
<keyword evidence="8" id="KW-0066">ATP synthesis</keyword>
<dbReference type="GO" id="GO:0015078">
    <property type="term" value="F:proton transmembrane transporter activity"/>
    <property type="evidence" value="ECO:0007669"/>
    <property type="project" value="InterPro"/>
</dbReference>
<comment type="subcellular location">
    <subcellularLocation>
        <location evidence="10">Endomembrane system</location>
        <topology evidence="10">Single-pass membrane protein</topology>
    </subcellularLocation>
</comment>
<evidence type="ECO:0000256" key="10">
    <source>
        <dbReference type="ARBA" id="ARBA00037847"/>
    </source>
</evidence>
<accession>A0A2W4Y6B9</accession>
<evidence type="ECO:0000256" key="6">
    <source>
        <dbReference type="ARBA" id="ARBA00023065"/>
    </source>
</evidence>
<evidence type="ECO:0000256" key="12">
    <source>
        <dbReference type="SAM" id="MobiDB-lite"/>
    </source>
</evidence>
<protein>
    <submittedName>
        <fullName evidence="13">Uncharacterized protein</fullName>
    </submittedName>
</protein>
<evidence type="ECO:0000256" key="7">
    <source>
        <dbReference type="ARBA" id="ARBA00023136"/>
    </source>
</evidence>
<dbReference type="Pfam" id="PF00430">
    <property type="entry name" value="ATP-synt_B"/>
    <property type="match status" value="1"/>
</dbReference>
<reference evidence="14" key="1">
    <citation type="submission" date="2018-04" db="EMBL/GenBank/DDBJ databases">
        <authorList>
            <person name="Cornet L."/>
        </authorList>
    </citation>
    <scope>NUCLEOTIDE SEQUENCE [LARGE SCALE GENOMIC DNA]</scope>
</reference>
<keyword evidence="6 11" id="KW-0406">Ion transport</keyword>
<keyword evidence="1 11" id="KW-0813">Transport</keyword>
<evidence type="ECO:0000256" key="5">
    <source>
        <dbReference type="ARBA" id="ARBA00022989"/>
    </source>
</evidence>
<evidence type="ECO:0000256" key="8">
    <source>
        <dbReference type="ARBA" id="ARBA00023310"/>
    </source>
</evidence>
<feature type="region of interest" description="Disordered" evidence="12">
    <location>
        <begin position="40"/>
        <end position="69"/>
    </location>
</feature>
<evidence type="ECO:0000256" key="11">
    <source>
        <dbReference type="RuleBase" id="RU003848"/>
    </source>
</evidence>
<keyword evidence="5" id="KW-1133">Transmembrane helix</keyword>
<keyword evidence="2 11" id="KW-0138">CF(0)</keyword>
<dbReference type="EMBL" id="QBMN01000047">
    <property type="protein sequence ID" value="PZO42485.1"/>
    <property type="molecule type" value="Genomic_DNA"/>
</dbReference>
<evidence type="ECO:0000313" key="13">
    <source>
        <dbReference type="EMBL" id="PZO42485.1"/>
    </source>
</evidence>
<evidence type="ECO:0000256" key="4">
    <source>
        <dbReference type="ARBA" id="ARBA00022781"/>
    </source>
</evidence>
<name>A0A2W4Y6B9_9CYAN</name>
<keyword evidence="3 11" id="KW-0812">Transmembrane</keyword>
<feature type="region of interest" description="Disordered" evidence="12">
    <location>
        <begin position="87"/>
        <end position="149"/>
    </location>
</feature>
<organism evidence="13 14">
    <name type="scientific">Shackletoniella antarctica</name>
    <dbReference type="NCBI Taxonomy" id="268115"/>
    <lineage>
        <taxon>Bacteria</taxon>
        <taxon>Bacillati</taxon>
        <taxon>Cyanobacteriota</taxon>
        <taxon>Cyanophyceae</taxon>
        <taxon>Oculatellales</taxon>
        <taxon>Oculatellaceae</taxon>
        <taxon>Shackletoniella</taxon>
    </lineage>
</organism>
<reference evidence="13 14" key="2">
    <citation type="submission" date="2018-06" db="EMBL/GenBank/DDBJ databases">
        <title>Metagenomic assembly of (sub)arctic Cyanobacteria and their associated microbiome from non-axenic cultures.</title>
        <authorList>
            <person name="Baurain D."/>
        </authorList>
    </citation>
    <scope>NUCLEOTIDE SEQUENCE [LARGE SCALE GENOMIC DNA]</scope>
    <source>
        <strain evidence="13">ULC041bin1</strain>
    </source>
</reference>
<feature type="compositionally biased region" description="Basic and acidic residues" evidence="12">
    <location>
        <begin position="140"/>
        <end position="149"/>
    </location>
</feature>
<evidence type="ECO:0000256" key="3">
    <source>
        <dbReference type="ARBA" id="ARBA00022692"/>
    </source>
</evidence>
<dbReference type="AlphaFoldDB" id="A0A2W4Y6B9"/>
<dbReference type="InterPro" id="IPR002146">
    <property type="entry name" value="ATP_synth_b/b'su_bac/chlpt"/>
</dbReference>
<proteinExistence type="inferred from homology"/>
<dbReference type="GO" id="GO:0015986">
    <property type="term" value="P:proton motive force-driven ATP synthesis"/>
    <property type="evidence" value="ECO:0007669"/>
    <property type="project" value="InterPro"/>
</dbReference>
<evidence type="ECO:0000313" key="14">
    <source>
        <dbReference type="Proteomes" id="UP000249081"/>
    </source>
</evidence>
<dbReference type="GO" id="GO:0012505">
    <property type="term" value="C:endomembrane system"/>
    <property type="evidence" value="ECO:0007669"/>
    <property type="project" value="UniProtKB-SubCell"/>
</dbReference>
<evidence type="ECO:0000256" key="1">
    <source>
        <dbReference type="ARBA" id="ARBA00022448"/>
    </source>
</evidence>
<sequence length="149" mass="15975">MQTLKRIFNPSAWREWAIVFLAGLVVLTSTACGATQAALPTDNISGTANSSAINPSKSEGMYPHKDNDMDTRAADAKADRMIREANQRIQQGNDKSVGERAEEAGQSVKQAAENIGQSTQRAADNVADNARSLVDDAVDTVDRVTPDRG</sequence>
<dbReference type="GO" id="GO:0045259">
    <property type="term" value="C:proton-transporting ATP synthase complex"/>
    <property type="evidence" value="ECO:0007669"/>
    <property type="project" value="UniProtKB-KW"/>
</dbReference>
<evidence type="ECO:0000256" key="9">
    <source>
        <dbReference type="ARBA" id="ARBA00025198"/>
    </source>
</evidence>
<keyword evidence="7" id="KW-0472">Membrane</keyword>